<dbReference type="RefSeq" id="WP_137666844.1">
    <property type="nucleotide sequence ID" value="NZ_BJCE01000032.1"/>
</dbReference>
<dbReference type="SUPFAM" id="SSF52540">
    <property type="entry name" value="P-loop containing nucleoside triphosphate hydrolases"/>
    <property type="match status" value="1"/>
</dbReference>
<sequence length="64" mass="7035">MTATCIGIARKEYKDVDFDLCIIDEASKATVTEALVPISKAKRGILVGDPRQLPPFADEVKKEE</sequence>
<dbReference type="Pfam" id="PF13086">
    <property type="entry name" value="AAA_11"/>
    <property type="match status" value="1"/>
</dbReference>
<gene>
    <name evidence="2" type="ORF">SR1949_13920</name>
</gene>
<organism evidence="2 3">
    <name type="scientific">Sphaerospermopsis reniformis</name>
    <dbReference type="NCBI Taxonomy" id="531300"/>
    <lineage>
        <taxon>Bacteria</taxon>
        <taxon>Bacillati</taxon>
        <taxon>Cyanobacteriota</taxon>
        <taxon>Cyanophyceae</taxon>
        <taxon>Nostocales</taxon>
        <taxon>Aphanizomenonaceae</taxon>
        <taxon>Sphaerospermopsis</taxon>
    </lineage>
</organism>
<dbReference type="GO" id="GO:0004674">
    <property type="term" value="F:protein serine/threonine kinase activity"/>
    <property type="evidence" value="ECO:0007669"/>
    <property type="project" value="UniProtKB-KW"/>
</dbReference>
<keyword evidence="2" id="KW-0418">Kinase</keyword>
<reference evidence="3" key="1">
    <citation type="submission" date="2019-02" db="EMBL/GenBank/DDBJ databases">
        <title>Draft genome sequence of Sphaerospermopsis reniformis NIES-1949.</title>
        <authorList>
            <person name="Yamaguchi H."/>
            <person name="Suzuki S."/>
            <person name="Kawachi M."/>
        </authorList>
    </citation>
    <scope>NUCLEOTIDE SEQUENCE [LARGE SCALE GENOMIC DNA]</scope>
    <source>
        <strain evidence="3">NIES-1949</strain>
    </source>
</reference>
<evidence type="ECO:0000313" key="3">
    <source>
        <dbReference type="Proteomes" id="UP000300142"/>
    </source>
</evidence>
<dbReference type="Proteomes" id="UP000300142">
    <property type="component" value="Unassembled WGS sequence"/>
</dbReference>
<dbReference type="InterPro" id="IPR041677">
    <property type="entry name" value="DNA2/NAM7_AAA_11"/>
</dbReference>
<keyword evidence="2" id="KW-0808">Transferase</keyword>
<evidence type="ECO:0000259" key="1">
    <source>
        <dbReference type="Pfam" id="PF13086"/>
    </source>
</evidence>
<name>A0A479ZU94_9CYAN</name>
<dbReference type="GO" id="GO:0043139">
    <property type="term" value="F:5'-3' DNA helicase activity"/>
    <property type="evidence" value="ECO:0007669"/>
    <property type="project" value="TreeGrafter"/>
</dbReference>
<protein>
    <submittedName>
        <fullName evidence="2">Serine/threonine protein kinase</fullName>
    </submittedName>
</protein>
<dbReference type="AlphaFoldDB" id="A0A479ZU94"/>
<comment type="caution">
    <text evidence="2">The sequence shown here is derived from an EMBL/GenBank/DDBJ whole genome shotgun (WGS) entry which is preliminary data.</text>
</comment>
<feature type="domain" description="DNA2/NAM7 helicase helicase" evidence="1">
    <location>
        <begin position="3"/>
        <end position="56"/>
    </location>
</feature>
<dbReference type="InterPro" id="IPR050534">
    <property type="entry name" value="Coronavir_polyprotein_1ab"/>
</dbReference>
<proteinExistence type="predicted"/>
<keyword evidence="2" id="KW-0723">Serine/threonine-protein kinase</keyword>
<dbReference type="EMBL" id="BJCE01000032">
    <property type="protein sequence ID" value="GCL36289.1"/>
    <property type="molecule type" value="Genomic_DNA"/>
</dbReference>
<keyword evidence="3" id="KW-1185">Reference proteome</keyword>
<dbReference type="PANTHER" id="PTHR43788:SF8">
    <property type="entry name" value="DNA-BINDING PROTEIN SMUBP-2"/>
    <property type="match status" value="1"/>
</dbReference>
<dbReference type="Gene3D" id="3.40.50.300">
    <property type="entry name" value="P-loop containing nucleotide triphosphate hydrolases"/>
    <property type="match status" value="1"/>
</dbReference>
<evidence type="ECO:0000313" key="2">
    <source>
        <dbReference type="EMBL" id="GCL36289.1"/>
    </source>
</evidence>
<accession>A0A479ZU94</accession>
<dbReference type="InterPro" id="IPR027417">
    <property type="entry name" value="P-loop_NTPase"/>
</dbReference>
<dbReference type="PANTHER" id="PTHR43788">
    <property type="entry name" value="DNA2/NAM7 HELICASE FAMILY MEMBER"/>
    <property type="match status" value="1"/>
</dbReference>